<evidence type="ECO:0000256" key="6">
    <source>
        <dbReference type="ARBA" id="ARBA00023157"/>
    </source>
</evidence>
<evidence type="ECO:0000313" key="10">
    <source>
        <dbReference type="EMBL" id="KAA0198379.1"/>
    </source>
</evidence>
<comment type="subcellular location">
    <subcellularLocation>
        <location evidence="1">Membrane</location>
        <topology evidence="1">Single-pass type I membrane protein</topology>
    </subcellularLocation>
</comment>
<dbReference type="CDD" id="cd00108">
    <property type="entry name" value="KR"/>
    <property type="match status" value="1"/>
</dbReference>
<reference evidence="10" key="2">
    <citation type="journal article" date="2018" name="Environ. Sci. Technol.">
        <title>The Toxicogenome of Hyalella azteca: A Model for Sediment Ecotoxicology and Evolutionary Toxicology.</title>
        <authorList>
            <person name="Poynton H.C."/>
            <person name="Hasenbein S."/>
            <person name="Benoit J.B."/>
            <person name="Sepulveda M.S."/>
            <person name="Poelchau M.F."/>
            <person name="Hughes D.S.T."/>
            <person name="Murali S.C."/>
            <person name="Chen S."/>
            <person name="Glastad K.M."/>
            <person name="Goodisman M.A.D."/>
            <person name="Werren J.H."/>
            <person name="Vineis J.H."/>
            <person name="Bowen J.L."/>
            <person name="Friedrich M."/>
            <person name="Jones J."/>
            <person name="Robertson H.M."/>
            <person name="Feyereisen R."/>
            <person name="Mechler-Hickson A."/>
            <person name="Mathers N."/>
            <person name="Lee C.E."/>
            <person name="Colbourne J.K."/>
            <person name="Biales A."/>
            <person name="Johnston J.S."/>
            <person name="Wellborn G.A."/>
            <person name="Rosendale A.J."/>
            <person name="Cridge A.G."/>
            <person name="Munoz-Torres M.C."/>
            <person name="Bain P.A."/>
            <person name="Manny A.R."/>
            <person name="Major K.M."/>
            <person name="Lambert F.N."/>
            <person name="Vulpe C.D."/>
            <person name="Tuck P."/>
            <person name="Blalock B.J."/>
            <person name="Lin Y.Y."/>
            <person name="Smith M.E."/>
            <person name="Ochoa-Acuna H."/>
            <person name="Chen M.M."/>
            <person name="Childers C.P."/>
            <person name="Qu J."/>
            <person name="Dugan S."/>
            <person name="Lee S.L."/>
            <person name="Chao H."/>
            <person name="Dinh H."/>
            <person name="Han Y."/>
            <person name="Doddapaneni H."/>
            <person name="Worley K.C."/>
            <person name="Muzny D.M."/>
            <person name="Gibbs R.A."/>
            <person name="Richards S."/>
        </authorList>
    </citation>
    <scope>NUCLEOTIDE SEQUENCE</scope>
    <source>
        <strain evidence="10">HAZT.00-mixed</strain>
        <tissue evidence="10">Whole organism</tissue>
    </source>
</reference>
<gene>
    <name evidence="10" type="ORF">HAZT_HAZT007844</name>
</gene>
<dbReference type="EMBL" id="JQDR03007600">
    <property type="protein sequence ID" value="KAA0198379.1"/>
    <property type="molecule type" value="Genomic_DNA"/>
</dbReference>
<comment type="caution">
    <text evidence="7">Lacks conserved residue(s) required for the propagation of feature annotation.</text>
</comment>
<dbReference type="PRINTS" id="PR00018">
    <property type="entry name" value="KRINGLE"/>
</dbReference>
<reference evidence="10" key="1">
    <citation type="submission" date="2014-08" db="EMBL/GenBank/DDBJ databases">
        <authorList>
            <person name="Murali S."/>
            <person name="Richards S."/>
            <person name="Bandaranaike D."/>
            <person name="Bellair M."/>
            <person name="Blankenburg K."/>
            <person name="Chao H."/>
            <person name="Dinh H."/>
            <person name="Doddapaneni H."/>
            <person name="Dugan-Rocha S."/>
            <person name="Elkadiri S."/>
            <person name="Gnanaolivu R."/>
            <person name="Hughes D."/>
            <person name="Lee S."/>
            <person name="Li M."/>
            <person name="Ming W."/>
            <person name="Munidasa M."/>
            <person name="Muniz J."/>
            <person name="Nguyen L."/>
            <person name="Osuji N."/>
            <person name="Pu L.-L."/>
            <person name="Puazo M."/>
            <person name="Skinner E."/>
            <person name="Qu C."/>
            <person name="Quiroz J."/>
            <person name="Raj R."/>
            <person name="Weissenberger G."/>
            <person name="Xin Y."/>
            <person name="Zou X."/>
            <person name="Han Y."/>
            <person name="Worley K."/>
            <person name="Muzny D."/>
            <person name="Gibbs R."/>
        </authorList>
    </citation>
    <scope>NUCLEOTIDE SEQUENCE</scope>
    <source>
        <strain evidence="10">HAZT.00-mixed</strain>
        <tissue evidence="10">Whole organism</tissue>
    </source>
</reference>
<protein>
    <recommendedName>
        <fullName evidence="11">Kringle domain-containing protein</fullName>
    </recommendedName>
</protein>
<dbReference type="PROSITE" id="PS00021">
    <property type="entry name" value="KRINGLE_1"/>
    <property type="match status" value="1"/>
</dbReference>
<dbReference type="InterPro" id="IPR018056">
    <property type="entry name" value="Kringle_CS"/>
</dbReference>
<evidence type="ECO:0000256" key="7">
    <source>
        <dbReference type="PROSITE-ProRule" id="PRU00121"/>
    </source>
</evidence>
<evidence type="ECO:0000256" key="5">
    <source>
        <dbReference type="ARBA" id="ARBA00022840"/>
    </source>
</evidence>
<dbReference type="GO" id="GO:0016020">
    <property type="term" value="C:membrane"/>
    <property type="evidence" value="ECO:0007669"/>
    <property type="project" value="UniProtKB-SubCell"/>
</dbReference>
<dbReference type="InterPro" id="IPR036790">
    <property type="entry name" value="Frizzled_dom_sf"/>
</dbReference>
<dbReference type="Proteomes" id="UP000711488">
    <property type="component" value="Unassembled WGS sequence"/>
</dbReference>
<comment type="caution">
    <text evidence="10">The sequence shown here is derived from an EMBL/GenBank/DDBJ whole genome shotgun (WGS) entry which is preliminary data.</text>
</comment>
<sequence>MVYRGVTCRGFIGNRSIFVQSPRHLADVEKKLAVAINVIVHSKDQSPYKIRVCWRDLSPFKTRVCCRDLALSAIRLADLSPQCEDYAIKSLCYASLPLCADDGEGSVAAPRQLCREECEVLATDVCKYEYLIAKTHEQIKQLPIPECHDLPPITSALHRSCIRLGVKVEPLIEGNEDCYRDAGHKYRGRVSVTEDGQPCVSWHQMQLSFRTADHAELIGGHNFCRNPASVMDKPWCYVHSDKNNAGAADNINMVKRPCRVPVCRE</sequence>
<dbReference type="InterPro" id="IPR038178">
    <property type="entry name" value="Kringle_sf"/>
</dbReference>
<dbReference type="SUPFAM" id="SSF57440">
    <property type="entry name" value="Kringle-like"/>
    <property type="match status" value="1"/>
</dbReference>
<name>A0A6A0H5I6_HYAAZ</name>
<dbReference type="Gene3D" id="1.10.2000.10">
    <property type="entry name" value="Frizzled cysteine-rich domain"/>
    <property type="match status" value="1"/>
</dbReference>
<evidence type="ECO:0008006" key="11">
    <source>
        <dbReference type="Google" id="ProtNLM"/>
    </source>
</evidence>
<dbReference type="Pfam" id="PF00051">
    <property type="entry name" value="Kringle"/>
    <property type="match status" value="1"/>
</dbReference>
<evidence type="ECO:0000259" key="8">
    <source>
        <dbReference type="PROSITE" id="PS50038"/>
    </source>
</evidence>
<keyword evidence="6" id="KW-1015">Disulfide bond</keyword>
<dbReference type="PANTHER" id="PTHR24261:SF7">
    <property type="entry name" value="KRINGLE DOMAIN-CONTAINING PROTEIN"/>
    <property type="match status" value="1"/>
</dbReference>
<keyword evidence="4" id="KW-0547">Nucleotide-binding</keyword>
<dbReference type="SMART" id="SM00130">
    <property type="entry name" value="KR"/>
    <property type="match status" value="1"/>
</dbReference>
<evidence type="ECO:0000256" key="2">
    <source>
        <dbReference type="ARBA" id="ARBA00022553"/>
    </source>
</evidence>
<dbReference type="InterPro" id="IPR000001">
    <property type="entry name" value="Kringle"/>
</dbReference>
<dbReference type="GO" id="GO:0005615">
    <property type="term" value="C:extracellular space"/>
    <property type="evidence" value="ECO:0007669"/>
    <property type="project" value="TreeGrafter"/>
</dbReference>
<dbReference type="InterPro" id="IPR020067">
    <property type="entry name" value="Frizzled_dom"/>
</dbReference>
<dbReference type="PANTHER" id="PTHR24261">
    <property type="entry name" value="PLASMINOGEN-RELATED"/>
    <property type="match status" value="1"/>
</dbReference>
<dbReference type="InterPro" id="IPR050759">
    <property type="entry name" value="Serine_protease_kringle"/>
</dbReference>
<dbReference type="AlphaFoldDB" id="A0A6A0H5I6"/>
<evidence type="ECO:0000256" key="4">
    <source>
        <dbReference type="ARBA" id="ARBA00022741"/>
    </source>
</evidence>
<dbReference type="Gene3D" id="2.40.20.10">
    <property type="entry name" value="Plasminogen Kringle 4"/>
    <property type="match status" value="1"/>
</dbReference>
<dbReference type="PROSITE" id="PS50038">
    <property type="entry name" value="FZ"/>
    <property type="match status" value="1"/>
</dbReference>
<dbReference type="GO" id="GO:0004175">
    <property type="term" value="F:endopeptidase activity"/>
    <property type="evidence" value="ECO:0007669"/>
    <property type="project" value="TreeGrafter"/>
</dbReference>
<keyword evidence="5" id="KW-0067">ATP-binding</keyword>
<feature type="domain" description="FZ" evidence="8">
    <location>
        <begin position="1"/>
        <end position="164"/>
    </location>
</feature>
<keyword evidence="2" id="KW-0597">Phosphoprotein</keyword>
<evidence type="ECO:0000259" key="9">
    <source>
        <dbReference type="PROSITE" id="PS50070"/>
    </source>
</evidence>
<evidence type="ECO:0000256" key="1">
    <source>
        <dbReference type="ARBA" id="ARBA00004479"/>
    </source>
</evidence>
<dbReference type="GO" id="GO:0005102">
    <property type="term" value="F:signaling receptor binding"/>
    <property type="evidence" value="ECO:0007669"/>
    <property type="project" value="TreeGrafter"/>
</dbReference>
<proteinExistence type="predicted"/>
<dbReference type="InterPro" id="IPR013806">
    <property type="entry name" value="Kringle-like"/>
</dbReference>
<keyword evidence="3 7" id="KW-0420">Kringle</keyword>
<reference evidence="10" key="3">
    <citation type="submission" date="2019-06" db="EMBL/GenBank/DDBJ databases">
        <authorList>
            <person name="Poynton C."/>
            <person name="Hasenbein S."/>
            <person name="Benoit J.B."/>
            <person name="Sepulveda M.S."/>
            <person name="Poelchau M.F."/>
            <person name="Murali S.C."/>
            <person name="Chen S."/>
            <person name="Glastad K.M."/>
            <person name="Werren J.H."/>
            <person name="Vineis J.H."/>
            <person name="Bowen J.L."/>
            <person name="Friedrich M."/>
            <person name="Jones J."/>
            <person name="Robertson H.M."/>
            <person name="Feyereisen R."/>
            <person name="Mechler-Hickson A."/>
            <person name="Mathers N."/>
            <person name="Lee C.E."/>
            <person name="Colbourne J.K."/>
            <person name="Biales A."/>
            <person name="Johnston J.S."/>
            <person name="Wellborn G.A."/>
            <person name="Rosendale A.J."/>
            <person name="Cridge A.G."/>
            <person name="Munoz-Torres M.C."/>
            <person name="Bain P.A."/>
            <person name="Manny A.R."/>
            <person name="Major K.M."/>
            <person name="Lambert F.N."/>
            <person name="Vulpe C.D."/>
            <person name="Tuck P."/>
            <person name="Blalock B.J."/>
            <person name="Lin Y.-Y."/>
            <person name="Smith M.E."/>
            <person name="Ochoa-Acuna H."/>
            <person name="Chen M.-J.M."/>
            <person name="Childers C.P."/>
            <person name="Qu J."/>
            <person name="Dugan S."/>
            <person name="Lee S.L."/>
            <person name="Chao H."/>
            <person name="Dinh H."/>
            <person name="Han Y."/>
            <person name="Doddapaneni H."/>
            <person name="Worley K.C."/>
            <person name="Muzny D.M."/>
            <person name="Gibbs R.A."/>
            <person name="Richards S."/>
        </authorList>
    </citation>
    <scope>NUCLEOTIDE SEQUENCE</scope>
    <source>
        <strain evidence="10">HAZT.00-mixed</strain>
        <tissue evidence="10">Whole organism</tissue>
    </source>
</reference>
<dbReference type="GO" id="GO:0005524">
    <property type="term" value="F:ATP binding"/>
    <property type="evidence" value="ECO:0007669"/>
    <property type="project" value="UniProtKB-KW"/>
</dbReference>
<dbReference type="PROSITE" id="PS50070">
    <property type="entry name" value="KRINGLE_2"/>
    <property type="match status" value="1"/>
</dbReference>
<accession>A0A6A0H5I6</accession>
<organism evidence="10">
    <name type="scientific">Hyalella azteca</name>
    <name type="common">Amphipod</name>
    <dbReference type="NCBI Taxonomy" id="294128"/>
    <lineage>
        <taxon>Eukaryota</taxon>
        <taxon>Metazoa</taxon>
        <taxon>Ecdysozoa</taxon>
        <taxon>Arthropoda</taxon>
        <taxon>Crustacea</taxon>
        <taxon>Multicrustacea</taxon>
        <taxon>Malacostraca</taxon>
        <taxon>Eumalacostraca</taxon>
        <taxon>Peracarida</taxon>
        <taxon>Amphipoda</taxon>
        <taxon>Senticaudata</taxon>
        <taxon>Talitrida</taxon>
        <taxon>Talitroidea</taxon>
        <taxon>Hyalellidae</taxon>
        <taxon>Hyalella</taxon>
    </lineage>
</organism>
<feature type="domain" description="Kringle" evidence="9">
    <location>
        <begin position="177"/>
        <end position="263"/>
    </location>
</feature>
<evidence type="ECO:0000256" key="3">
    <source>
        <dbReference type="ARBA" id="ARBA00022572"/>
    </source>
</evidence>